<feature type="domain" description="VTT" evidence="7">
    <location>
        <begin position="70"/>
        <end position="185"/>
    </location>
</feature>
<keyword evidence="2 6" id="KW-1003">Cell membrane</keyword>
<evidence type="ECO:0000313" key="8">
    <source>
        <dbReference type="EMBL" id="ACV68621.1"/>
    </source>
</evidence>
<comment type="similarity">
    <text evidence="6">Belongs to the TVP38/TMEM64 family.</text>
</comment>
<evidence type="ECO:0000256" key="5">
    <source>
        <dbReference type="ARBA" id="ARBA00023136"/>
    </source>
</evidence>
<evidence type="ECO:0000256" key="2">
    <source>
        <dbReference type="ARBA" id="ARBA00022475"/>
    </source>
</evidence>
<feature type="transmembrane region" description="Helical" evidence="6">
    <location>
        <begin position="166"/>
        <end position="185"/>
    </location>
</feature>
<evidence type="ECO:0000256" key="3">
    <source>
        <dbReference type="ARBA" id="ARBA00022692"/>
    </source>
</evidence>
<dbReference type="RefSeq" id="WP_015751768.1">
    <property type="nucleotide sequence ID" value="NC_013223.1"/>
</dbReference>
<dbReference type="InterPro" id="IPR015414">
    <property type="entry name" value="TMEM64"/>
</dbReference>
<dbReference type="PANTHER" id="PTHR12677">
    <property type="entry name" value="GOLGI APPARATUS MEMBRANE PROTEIN TVP38-RELATED"/>
    <property type="match status" value="1"/>
</dbReference>
<proteinExistence type="inferred from homology"/>
<evidence type="ECO:0000313" key="9">
    <source>
        <dbReference type="Proteomes" id="UP000001052"/>
    </source>
</evidence>
<comment type="subcellular location">
    <subcellularLocation>
        <location evidence="1 6">Cell membrane</location>
        <topology evidence="1 6">Multi-pass membrane protein</topology>
    </subcellularLocation>
</comment>
<reference evidence="9" key="1">
    <citation type="submission" date="2009-09" db="EMBL/GenBank/DDBJ databases">
        <title>The complete chromosome of Desulfohalobium retbaense DSM 5692.</title>
        <authorList>
            <consortium name="US DOE Joint Genome Institute (JGI-PGF)"/>
            <person name="Lucas S."/>
            <person name="Copeland A."/>
            <person name="Lapidus A."/>
            <person name="Glavina del Rio T."/>
            <person name="Dalin E."/>
            <person name="Tice H."/>
            <person name="Bruce D."/>
            <person name="Goodwin L."/>
            <person name="Pitluck S."/>
            <person name="Kyrpides N."/>
            <person name="Mavromatis K."/>
            <person name="Ivanova N."/>
            <person name="Mikhailova N."/>
            <person name="Munk A.C."/>
            <person name="Brettin T."/>
            <person name="Detter J.C."/>
            <person name="Han C."/>
            <person name="Tapia R."/>
            <person name="Larimer F."/>
            <person name="Land M."/>
            <person name="Hauser L."/>
            <person name="Markowitz V."/>
            <person name="Cheng J.-F."/>
            <person name="Hugenholtz P."/>
            <person name="Woyke T."/>
            <person name="Wu D."/>
            <person name="Spring S."/>
            <person name="Klenk H.-P."/>
            <person name="Eisen J.A."/>
        </authorList>
    </citation>
    <scope>NUCLEOTIDE SEQUENCE [LARGE SCALE GENOMIC DNA]</scope>
    <source>
        <strain evidence="9">DSM 5692</strain>
    </source>
</reference>
<dbReference type="PANTHER" id="PTHR12677:SF59">
    <property type="entry name" value="GOLGI APPARATUS MEMBRANE PROTEIN TVP38-RELATED"/>
    <property type="match status" value="1"/>
</dbReference>
<keyword evidence="4 6" id="KW-1133">Transmembrane helix</keyword>
<feature type="transmembrane region" description="Helical" evidence="6">
    <location>
        <begin position="12"/>
        <end position="35"/>
    </location>
</feature>
<dbReference type="AlphaFoldDB" id="C8X2H4"/>
<dbReference type="GO" id="GO:0005886">
    <property type="term" value="C:plasma membrane"/>
    <property type="evidence" value="ECO:0007669"/>
    <property type="project" value="UniProtKB-SubCell"/>
</dbReference>
<feature type="transmembrane region" description="Helical" evidence="6">
    <location>
        <begin position="86"/>
        <end position="106"/>
    </location>
</feature>
<name>C8X2H4_DESRD</name>
<feature type="transmembrane region" description="Helical" evidence="6">
    <location>
        <begin position="197"/>
        <end position="217"/>
    </location>
</feature>
<dbReference type="HOGENOM" id="CLU_038944_4_3_7"/>
<protein>
    <recommendedName>
        <fullName evidence="6">TVP38/TMEM64 family membrane protein</fullName>
    </recommendedName>
</protein>
<evidence type="ECO:0000256" key="6">
    <source>
        <dbReference type="RuleBase" id="RU366058"/>
    </source>
</evidence>
<dbReference type="Pfam" id="PF09335">
    <property type="entry name" value="VTT_dom"/>
    <property type="match status" value="1"/>
</dbReference>
<dbReference type="EMBL" id="CP001734">
    <property type="protein sequence ID" value="ACV68621.1"/>
    <property type="molecule type" value="Genomic_DNA"/>
</dbReference>
<keyword evidence="9" id="KW-1185">Reference proteome</keyword>
<dbReference type="eggNOG" id="COG0398">
    <property type="taxonomic scope" value="Bacteria"/>
</dbReference>
<reference evidence="8 9" key="2">
    <citation type="journal article" date="2010" name="Stand. Genomic Sci.">
        <title>Complete genome sequence of Desulfohalobium retbaense type strain (HR(100)).</title>
        <authorList>
            <person name="Spring S."/>
            <person name="Nolan M."/>
            <person name="Lapidus A."/>
            <person name="Glavina Del Rio T."/>
            <person name="Copeland A."/>
            <person name="Tice H."/>
            <person name="Cheng J.F."/>
            <person name="Lucas S."/>
            <person name="Land M."/>
            <person name="Chen F."/>
            <person name="Bruce D."/>
            <person name="Goodwin L."/>
            <person name="Pitluck S."/>
            <person name="Ivanova N."/>
            <person name="Mavromatis K."/>
            <person name="Mikhailova N."/>
            <person name="Pati A."/>
            <person name="Chen A."/>
            <person name="Palaniappan K."/>
            <person name="Hauser L."/>
            <person name="Chang Y.J."/>
            <person name="Jeffries C.D."/>
            <person name="Munk C."/>
            <person name="Kiss H."/>
            <person name="Chain P."/>
            <person name="Han C."/>
            <person name="Brettin T."/>
            <person name="Detter J.C."/>
            <person name="Schuler E."/>
            <person name="Goker M."/>
            <person name="Rohde M."/>
            <person name="Bristow J."/>
            <person name="Eisen J.A."/>
            <person name="Markowitz V."/>
            <person name="Hugenholtz P."/>
            <person name="Kyrpides N.C."/>
            <person name="Klenk H.P."/>
        </authorList>
    </citation>
    <scope>NUCLEOTIDE SEQUENCE [LARGE SCALE GENOMIC DNA]</scope>
    <source>
        <strain evidence="8 9">DSM 5692</strain>
    </source>
</reference>
<organism evidence="8 9">
    <name type="scientific">Desulfohalobium retbaense (strain ATCC 49708 / DSM 5692 / JCM 16813 / HR100)</name>
    <dbReference type="NCBI Taxonomy" id="485915"/>
    <lineage>
        <taxon>Bacteria</taxon>
        <taxon>Pseudomonadati</taxon>
        <taxon>Thermodesulfobacteriota</taxon>
        <taxon>Desulfovibrionia</taxon>
        <taxon>Desulfovibrionales</taxon>
        <taxon>Desulfohalobiaceae</taxon>
        <taxon>Desulfohalobium</taxon>
    </lineage>
</organism>
<evidence type="ECO:0000256" key="4">
    <source>
        <dbReference type="ARBA" id="ARBA00022989"/>
    </source>
</evidence>
<dbReference type="STRING" id="485915.Dret_1333"/>
<dbReference type="InterPro" id="IPR032816">
    <property type="entry name" value="VTT_dom"/>
</dbReference>
<accession>C8X2H4</accession>
<evidence type="ECO:0000259" key="7">
    <source>
        <dbReference type="Pfam" id="PF09335"/>
    </source>
</evidence>
<feature type="transmembrane region" description="Helical" evidence="6">
    <location>
        <begin position="139"/>
        <end position="160"/>
    </location>
</feature>
<keyword evidence="3 6" id="KW-0812">Transmembrane</keyword>
<dbReference type="KEGG" id="drt:Dret_1333"/>
<evidence type="ECO:0000256" key="1">
    <source>
        <dbReference type="ARBA" id="ARBA00004651"/>
    </source>
</evidence>
<gene>
    <name evidence="8" type="ordered locus">Dret_1333</name>
</gene>
<sequence length="236" mass="26663">MLYFPEKRYWRKAAAVLVLLGLGFAAYHLLAPEWVWDPQRIEQVFQRLRARPFAPVWVGGFFILGTFLFIPVTALIAAVATLFSPWGSLAVSLGASMISSLILYWVGRVLGKGPVTAVSGPRLFRLGQRLRRRGMVATTLMRMMPIAHFTVINLISGALVFPVRGFLLGTLVGMLPTMVAVIFVTDRFRSLILNPDWPHFFLFLGVAVVLILLVGIWRRRVWRRTFPLEPKQTTRG</sequence>
<feature type="transmembrane region" description="Helical" evidence="6">
    <location>
        <begin position="56"/>
        <end position="80"/>
    </location>
</feature>
<keyword evidence="5 6" id="KW-0472">Membrane</keyword>
<dbReference type="Proteomes" id="UP000001052">
    <property type="component" value="Chromosome"/>
</dbReference>